<evidence type="ECO:0000313" key="2">
    <source>
        <dbReference type="Proteomes" id="UP000192328"/>
    </source>
</evidence>
<sequence>MNKLTIIGNLTRDPELRTTTSGVNVCSFTVAVNRRNRRDDQNGQPEADFFRVTAWRQLADICSKYLAKGRKVCVVGAVSVHTYTGNDGTTRASLEVTADDVEFLSARNENEAAGGYSAPAAPEAHSADSQAAGFTAVETDELPF</sequence>
<name>A0AC61PQH9_9FIRM</name>
<comment type="caution">
    <text evidence="1">The sequence shown here is derived from an EMBL/GenBank/DDBJ whole genome shotgun (WGS) entry which is preliminary data.</text>
</comment>
<evidence type="ECO:0000313" key="1">
    <source>
        <dbReference type="EMBL" id="SMC91075.1"/>
    </source>
</evidence>
<keyword evidence="2" id="KW-1185">Reference proteome</keyword>
<keyword evidence="1" id="KW-0238">DNA-binding</keyword>
<dbReference type="EMBL" id="FWXZ01000009">
    <property type="protein sequence ID" value="SMC91075.1"/>
    <property type="molecule type" value="Genomic_DNA"/>
</dbReference>
<gene>
    <name evidence="1" type="ORF">SAMN06297397_3102</name>
</gene>
<reference evidence="1" key="1">
    <citation type="submission" date="2017-04" db="EMBL/GenBank/DDBJ databases">
        <authorList>
            <person name="Varghese N."/>
            <person name="Submissions S."/>
        </authorList>
    </citation>
    <scope>NUCLEOTIDE SEQUENCE</scope>
    <source>
        <strain evidence="1">WTE2008</strain>
    </source>
</reference>
<protein>
    <submittedName>
        <fullName evidence="1">Single-strand DNA-binding protein</fullName>
    </submittedName>
</protein>
<accession>A0AC61PQH9</accession>
<proteinExistence type="predicted"/>
<organism evidence="1 2">
    <name type="scientific">Aristaeella lactis</name>
    <dbReference type="NCBI Taxonomy" id="3046383"/>
    <lineage>
        <taxon>Bacteria</taxon>
        <taxon>Bacillati</taxon>
        <taxon>Bacillota</taxon>
        <taxon>Clostridia</taxon>
        <taxon>Eubacteriales</taxon>
        <taxon>Aristaeellaceae</taxon>
        <taxon>Aristaeella</taxon>
    </lineage>
</organism>
<dbReference type="Proteomes" id="UP000192328">
    <property type="component" value="Unassembled WGS sequence"/>
</dbReference>